<dbReference type="InterPro" id="IPR037925">
    <property type="entry name" value="FlgE/F/G-like"/>
</dbReference>
<dbReference type="InterPro" id="IPR010930">
    <property type="entry name" value="Flg_bb/hook_C_dom"/>
</dbReference>
<dbReference type="PANTHER" id="PTHR30435:SF1">
    <property type="entry name" value="FLAGELLAR HOOK PROTEIN FLGE"/>
    <property type="match status" value="1"/>
</dbReference>
<dbReference type="InterPro" id="IPR053967">
    <property type="entry name" value="LlgE_F_G-like_D1"/>
</dbReference>
<sequence>MTFRIALSGLNAATADLNVTANNIANVNTPGFKRSRAEFSDLFAVSPYGLAKNEIGAGVKVSRISQQFAQGNIDFTDNSLDMAISGEGFFTLSRNGAHVYSRAGNFSVDRNGYVVNNTGDRLQAFPAVPGLPGAAPTFNTGALGDLHLSVADAPPSATQNATVGTNLPANATAPTVTPFSATNAQSYNQSTSMSFYDSLGVEHTATFYYVKTANPNEWQMYSTVDGTAVGGANTLQYDTSGALIAPAGGTLALPAYAPTNGAAPMNVTLDLSTSTQFGSSFAVNKLTQDGYAAGQLSGVDVSDEGVVTARYTNGQAVPLGQVALTGFANPQGLQQLGDTIWAETYDSGQPLLGAAGTSAFGKVQSGALEASNVDLTEQLVNMITAQRDFQANAQMISTADQVTQTIINIR</sequence>
<dbReference type="Pfam" id="PF00460">
    <property type="entry name" value="Flg_bb_rod"/>
    <property type="match status" value="1"/>
</dbReference>
<dbReference type="NCBIfam" id="TIGR03506">
    <property type="entry name" value="FlgEFG_subfam"/>
    <property type="match status" value="1"/>
</dbReference>
<keyword evidence="11" id="KW-1185">Reference proteome</keyword>
<evidence type="ECO:0000256" key="5">
    <source>
        <dbReference type="RuleBase" id="RU362116"/>
    </source>
</evidence>
<feature type="domain" description="Flagellar hook protein FlgE D2" evidence="8">
    <location>
        <begin position="166"/>
        <end position="291"/>
    </location>
</feature>
<dbReference type="GO" id="GO:0009425">
    <property type="term" value="C:bacterial-type flagellum basal body"/>
    <property type="evidence" value="ECO:0007669"/>
    <property type="project" value="UniProtKB-SubCell"/>
</dbReference>
<evidence type="ECO:0000259" key="7">
    <source>
        <dbReference type="Pfam" id="PF06429"/>
    </source>
</evidence>
<dbReference type="GO" id="GO:0005829">
    <property type="term" value="C:cytosol"/>
    <property type="evidence" value="ECO:0007669"/>
    <property type="project" value="TreeGrafter"/>
</dbReference>
<dbReference type="InterPro" id="IPR011491">
    <property type="entry name" value="FlgE_D2"/>
</dbReference>
<dbReference type="Gene3D" id="2.60.98.20">
    <property type="entry name" value="Flagellar hook protein FlgE"/>
    <property type="match status" value="1"/>
</dbReference>
<dbReference type="Pfam" id="PF06429">
    <property type="entry name" value="Flg_bbr_C"/>
    <property type="match status" value="1"/>
</dbReference>
<keyword evidence="10" id="KW-0282">Flagellum</keyword>
<evidence type="ECO:0000256" key="4">
    <source>
        <dbReference type="ARBA" id="ARBA00023143"/>
    </source>
</evidence>
<dbReference type="PANTHER" id="PTHR30435">
    <property type="entry name" value="FLAGELLAR PROTEIN"/>
    <property type="match status" value="1"/>
</dbReference>
<proteinExistence type="inferred from homology"/>
<comment type="caution">
    <text evidence="10">The sequence shown here is derived from an EMBL/GenBank/DDBJ whole genome shotgun (WGS) entry which is preliminary data.</text>
</comment>
<comment type="similarity">
    <text evidence="2 5">Belongs to the flagella basal body rod proteins family.</text>
</comment>
<dbReference type="InterPro" id="IPR020013">
    <property type="entry name" value="Flagellar_FlgE/F/G"/>
</dbReference>
<accession>A0A9X3YKC7</accession>
<evidence type="ECO:0000259" key="6">
    <source>
        <dbReference type="Pfam" id="PF00460"/>
    </source>
</evidence>
<reference evidence="10" key="1">
    <citation type="submission" date="2023-02" db="EMBL/GenBank/DDBJ databases">
        <title>Tahibacter soli sp. nov. isolated from soil.</title>
        <authorList>
            <person name="Baek J.H."/>
            <person name="Lee J.K."/>
            <person name="Choi D.G."/>
            <person name="Jeon C.O."/>
        </authorList>
    </citation>
    <scope>NUCLEOTIDE SEQUENCE</scope>
    <source>
        <strain evidence="10">BL</strain>
    </source>
</reference>
<dbReference type="InterPro" id="IPR019776">
    <property type="entry name" value="Flagellar_basal_body_rod_CS"/>
</dbReference>
<dbReference type="GO" id="GO:0071978">
    <property type="term" value="P:bacterial-type flagellum-dependent swarming motility"/>
    <property type="evidence" value="ECO:0007669"/>
    <property type="project" value="TreeGrafter"/>
</dbReference>
<keyword evidence="10" id="KW-0966">Cell projection</keyword>
<evidence type="ECO:0000313" key="11">
    <source>
        <dbReference type="Proteomes" id="UP001139971"/>
    </source>
</evidence>
<organism evidence="10 11">
    <name type="scientific">Tahibacter soli</name>
    <dbReference type="NCBI Taxonomy" id="2983605"/>
    <lineage>
        <taxon>Bacteria</taxon>
        <taxon>Pseudomonadati</taxon>
        <taxon>Pseudomonadota</taxon>
        <taxon>Gammaproteobacteria</taxon>
        <taxon>Lysobacterales</taxon>
        <taxon>Rhodanobacteraceae</taxon>
        <taxon>Tahibacter</taxon>
    </lineage>
</organism>
<keyword evidence="10" id="KW-0969">Cilium</keyword>
<dbReference type="AlphaFoldDB" id="A0A9X3YKC7"/>
<evidence type="ECO:0000256" key="1">
    <source>
        <dbReference type="ARBA" id="ARBA00004117"/>
    </source>
</evidence>
<evidence type="ECO:0000259" key="9">
    <source>
        <dbReference type="Pfam" id="PF22692"/>
    </source>
</evidence>
<dbReference type="PROSITE" id="PS00588">
    <property type="entry name" value="FLAGELLA_BB_ROD"/>
    <property type="match status" value="1"/>
</dbReference>
<evidence type="ECO:0000313" key="10">
    <source>
        <dbReference type="EMBL" id="MDC8012845.1"/>
    </source>
</evidence>
<feature type="domain" description="Flagellar basal body rod protein N-terminal" evidence="6">
    <location>
        <begin position="3"/>
        <end position="33"/>
    </location>
</feature>
<evidence type="ECO:0000256" key="3">
    <source>
        <dbReference type="ARBA" id="ARBA00019015"/>
    </source>
</evidence>
<keyword evidence="4 5" id="KW-0975">Bacterial flagellum</keyword>
<feature type="domain" description="Flagellar basal-body/hook protein C-terminal" evidence="7">
    <location>
        <begin position="364"/>
        <end position="409"/>
    </location>
</feature>
<evidence type="ECO:0000259" key="8">
    <source>
        <dbReference type="Pfam" id="PF07559"/>
    </source>
</evidence>
<dbReference type="InterPro" id="IPR001444">
    <property type="entry name" value="Flag_bb_rod_N"/>
</dbReference>
<dbReference type="EMBL" id="JAOVZO020000014">
    <property type="protein sequence ID" value="MDC8012845.1"/>
    <property type="molecule type" value="Genomic_DNA"/>
</dbReference>
<dbReference type="NCBIfam" id="NF004238">
    <property type="entry name" value="PRK05682.1-1"/>
    <property type="match status" value="1"/>
</dbReference>
<feature type="domain" description="Flagellar hook protein FlgE/F/G-like D1" evidence="9">
    <location>
        <begin position="83"/>
        <end position="135"/>
    </location>
</feature>
<comment type="function">
    <text evidence="5">A flexible structure which links the flagellar filament to the drive apparatus in the basal body.</text>
</comment>
<protein>
    <recommendedName>
        <fullName evidence="3 5">Flagellar hook protein FlgE</fullName>
    </recommendedName>
</protein>
<dbReference type="InterPro" id="IPR037058">
    <property type="entry name" value="Falgellar_hook_FlgE_sf"/>
</dbReference>
<comment type="subcellular location">
    <subcellularLocation>
        <location evidence="1 5">Bacterial flagellum basal body</location>
    </subcellularLocation>
</comment>
<name>A0A9X3YKC7_9GAMM</name>
<dbReference type="SUPFAM" id="SSF117143">
    <property type="entry name" value="Flagellar hook protein flgE"/>
    <property type="match status" value="1"/>
</dbReference>
<dbReference type="GO" id="GO:0009424">
    <property type="term" value="C:bacterial-type flagellum hook"/>
    <property type="evidence" value="ECO:0007669"/>
    <property type="project" value="TreeGrafter"/>
</dbReference>
<dbReference type="Proteomes" id="UP001139971">
    <property type="component" value="Unassembled WGS sequence"/>
</dbReference>
<dbReference type="RefSeq" id="WP_263545263.1">
    <property type="nucleotide sequence ID" value="NZ_JAOVZO020000014.1"/>
</dbReference>
<dbReference type="Pfam" id="PF07559">
    <property type="entry name" value="FlgE_D2"/>
    <property type="match status" value="1"/>
</dbReference>
<gene>
    <name evidence="10" type="primary">flgE</name>
    <name evidence="10" type="ORF">OD750_009840</name>
</gene>
<dbReference type="Pfam" id="PF22692">
    <property type="entry name" value="LlgE_F_G_D1"/>
    <property type="match status" value="1"/>
</dbReference>
<evidence type="ECO:0000256" key="2">
    <source>
        <dbReference type="ARBA" id="ARBA00009677"/>
    </source>
</evidence>